<dbReference type="Proteomes" id="UP000291819">
    <property type="component" value="Unassembled WGS sequence"/>
</dbReference>
<keyword evidence="2" id="KW-0472">Membrane</keyword>
<sequence length="342" mass="37820">MENQAVSLSALSSGSTKDKKYTGPSQPNRAFGVIIRKEIADHIRSWRFLVLVGLVLLTFVACLYVSVSNIRTAFTNTNDPDHAFMYLKLLTSTDNSMPPFHVLLSFLAPLLGISMGFDAINSEQNNGTLTRLLAQPIYRDNLLLAKFSSAILIVGMLFLSLTLLMIGGGLVLTGVRLEAQELIRIMGFVFVTLLYVAFYLSLSILLSIVFRQPATAALSALGLWLFFTVFYQIIVNLVIRAFLPDPAYLTQAQVMGYNEFILDMLRIAPNQLYTDAATTLLMPSVRSLGPMSMEQMAGAIPSPLPVKESLMIVWPQLSGMIAASTGCFAIAYYLFMRREIRS</sequence>
<reference evidence="3 4" key="1">
    <citation type="submission" date="2019-02" db="EMBL/GenBank/DDBJ databases">
        <title>Pedobacter kyonggii whole genome sequence analysis.</title>
        <authorList>
            <person name="Dahal R.H."/>
        </authorList>
    </citation>
    <scope>NUCLEOTIDE SEQUENCE [LARGE SCALE GENOMIC DNA]</scope>
    <source>
        <strain evidence="3 4">K-4-11-1</strain>
    </source>
</reference>
<proteinExistence type="predicted"/>
<keyword evidence="4" id="KW-1185">Reference proteome</keyword>
<dbReference type="RefSeq" id="WP_131029372.1">
    <property type="nucleotide sequence ID" value="NZ_SIXF01000005.1"/>
</dbReference>
<dbReference type="Pfam" id="PF12679">
    <property type="entry name" value="ABC2_membrane_2"/>
    <property type="match status" value="1"/>
</dbReference>
<organism evidence="3 4">
    <name type="scientific">Pedobacter kyonggii</name>
    <dbReference type="NCBI Taxonomy" id="1926871"/>
    <lineage>
        <taxon>Bacteria</taxon>
        <taxon>Pseudomonadati</taxon>
        <taxon>Bacteroidota</taxon>
        <taxon>Sphingobacteriia</taxon>
        <taxon>Sphingobacteriales</taxon>
        <taxon>Sphingobacteriaceae</taxon>
        <taxon>Pedobacter</taxon>
    </lineage>
</organism>
<feature type="transmembrane region" description="Helical" evidence="2">
    <location>
        <begin position="221"/>
        <end position="243"/>
    </location>
</feature>
<dbReference type="GO" id="GO:0005886">
    <property type="term" value="C:plasma membrane"/>
    <property type="evidence" value="ECO:0007669"/>
    <property type="project" value="UniProtKB-SubCell"/>
</dbReference>
<feature type="transmembrane region" description="Helical" evidence="2">
    <location>
        <begin position="312"/>
        <end position="335"/>
    </location>
</feature>
<evidence type="ECO:0000256" key="1">
    <source>
        <dbReference type="SAM" id="MobiDB-lite"/>
    </source>
</evidence>
<dbReference type="OrthoDB" id="9795677at2"/>
<feature type="transmembrane region" description="Helical" evidence="2">
    <location>
        <begin position="142"/>
        <end position="165"/>
    </location>
</feature>
<dbReference type="PANTHER" id="PTHR43471:SF14">
    <property type="entry name" value="ABC-2 TYPE TRANSPORT SYSTEM PERMEASE PROTEIN"/>
    <property type="match status" value="1"/>
</dbReference>
<name>A0A4Q9HE88_9SPHI</name>
<accession>A0A4Q9HE88</accession>
<evidence type="ECO:0000313" key="4">
    <source>
        <dbReference type="Proteomes" id="UP000291819"/>
    </source>
</evidence>
<comment type="caution">
    <text evidence="3">The sequence shown here is derived from an EMBL/GenBank/DDBJ whole genome shotgun (WGS) entry which is preliminary data.</text>
</comment>
<keyword evidence="2" id="KW-0812">Transmembrane</keyword>
<protein>
    <submittedName>
        <fullName evidence="3">ABC transporter permease</fullName>
    </submittedName>
</protein>
<evidence type="ECO:0000313" key="3">
    <source>
        <dbReference type="EMBL" id="TBO43118.1"/>
    </source>
</evidence>
<dbReference type="EMBL" id="SIXF01000005">
    <property type="protein sequence ID" value="TBO43118.1"/>
    <property type="molecule type" value="Genomic_DNA"/>
</dbReference>
<dbReference type="AlphaFoldDB" id="A0A4Q9HE88"/>
<feature type="transmembrane region" description="Helical" evidence="2">
    <location>
        <begin position="46"/>
        <end position="67"/>
    </location>
</feature>
<feature type="compositionally biased region" description="Polar residues" evidence="1">
    <location>
        <begin position="1"/>
        <end position="15"/>
    </location>
</feature>
<keyword evidence="2" id="KW-1133">Transmembrane helix</keyword>
<gene>
    <name evidence="3" type="ORF">EYS08_07115</name>
</gene>
<dbReference type="PANTHER" id="PTHR43471">
    <property type="entry name" value="ABC TRANSPORTER PERMEASE"/>
    <property type="match status" value="1"/>
</dbReference>
<feature type="transmembrane region" description="Helical" evidence="2">
    <location>
        <begin position="100"/>
        <end position="121"/>
    </location>
</feature>
<evidence type="ECO:0000256" key="2">
    <source>
        <dbReference type="SAM" id="Phobius"/>
    </source>
</evidence>
<feature type="transmembrane region" description="Helical" evidence="2">
    <location>
        <begin position="185"/>
        <end position="209"/>
    </location>
</feature>
<feature type="region of interest" description="Disordered" evidence="1">
    <location>
        <begin position="1"/>
        <end position="24"/>
    </location>
</feature>
<dbReference type="GO" id="GO:0140359">
    <property type="term" value="F:ABC-type transporter activity"/>
    <property type="evidence" value="ECO:0007669"/>
    <property type="project" value="InterPro"/>
</dbReference>